<comment type="caution">
    <text evidence="2">The sequence shown here is derived from an EMBL/GenBank/DDBJ whole genome shotgun (WGS) entry which is preliminary data.</text>
</comment>
<protein>
    <submittedName>
        <fullName evidence="2">DUF3068 domain-containing protein</fullName>
    </submittedName>
</protein>
<keyword evidence="1" id="KW-1133">Transmembrane helix</keyword>
<dbReference type="EMBL" id="JAMFTQ010000006">
    <property type="protein sequence ID" value="MCP1387893.1"/>
    <property type="molecule type" value="Genomic_DNA"/>
</dbReference>
<reference evidence="2" key="1">
    <citation type="submission" date="2022-05" db="EMBL/GenBank/DDBJ databases">
        <title>Corynebacterium sp. TA-R-1 sp. nov., isolated from human feces.</title>
        <authorList>
            <person name="Shamsuzzaman M."/>
            <person name="Dahal R.H."/>
        </authorList>
    </citation>
    <scope>NUCLEOTIDE SEQUENCE</scope>
    <source>
        <strain evidence="2">TA-R-1</strain>
    </source>
</reference>
<evidence type="ECO:0000313" key="3">
    <source>
        <dbReference type="Proteomes" id="UP001204000"/>
    </source>
</evidence>
<keyword evidence="1" id="KW-0472">Membrane</keyword>
<dbReference type="Pfam" id="PF11271">
    <property type="entry name" value="PorA"/>
    <property type="match status" value="1"/>
</dbReference>
<evidence type="ECO:0000256" key="1">
    <source>
        <dbReference type="SAM" id="Phobius"/>
    </source>
</evidence>
<accession>A0ABT1G1J1</accession>
<proteinExistence type="predicted"/>
<dbReference type="RefSeq" id="WP_253577831.1">
    <property type="nucleotide sequence ID" value="NZ_JAMFTQ010000006.1"/>
</dbReference>
<organism evidence="2 3">
    <name type="scientific">Corynebacterium stercoris</name>
    <dbReference type="NCBI Taxonomy" id="2943490"/>
    <lineage>
        <taxon>Bacteria</taxon>
        <taxon>Bacillati</taxon>
        <taxon>Actinomycetota</taxon>
        <taxon>Actinomycetes</taxon>
        <taxon>Mycobacteriales</taxon>
        <taxon>Corynebacteriaceae</taxon>
        <taxon>Corynebacterium</taxon>
    </lineage>
</organism>
<keyword evidence="1" id="KW-0812">Transmembrane</keyword>
<keyword evidence="3" id="KW-1185">Reference proteome</keyword>
<dbReference type="InterPro" id="IPR021424">
    <property type="entry name" value="PorA"/>
</dbReference>
<evidence type="ECO:0000313" key="2">
    <source>
        <dbReference type="EMBL" id="MCP1387893.1"/>
    </source>
</evidence>
<dbReference type="Proteomes" id="UP001204000">
    <property type="component" value="Unassembled WGS sequence"/>
</dbReference>
<feature type="transmembrane region" description="Helical" evidence="1">
    <location>
        <begin position="290"/>
        <end position="311"/>
    </location>
</feature>
<name>A0ABT1G1J1_9CORY</name>
<gene>
    <name evidence="2" type="ORF">M5J20_06770</name>
</gene>
<sequence length="317" mass="34325">MQQRSRVLSTLLLGLGIALMVGGLVAPRFLLGDGRLPLSLSESTWTITDPDGLRDGQPAPVTHQLHMEIRNPSDVETASVRIGDTLRAGTAGTDFDNLVTASTWAYELDRVTGEATGPADVQLVMAMPAAEIPVEGAWLKFPANVEQRAYDVFDPVLRGAAPAQFVGEEEIAGRTVYTFRQEIPPTNIAQRYADMRNTLMVELPGDPETPEIPGPQIRTFLTHKAVRELKVDQVTGLVVGINEHVDDYYADATGRGIRNIVLYDGTMDRAQVETNVQALAGVSSQARSQAVTWAVMGLGALLTLLGLIGALRRTRRA</sequence>